<name>A0A8J6Y4T8_9BACT</name>
<comment type="caution">
    <text evidence="1">The sequence shown here is derived from an EMBL/GenBank/DDBJ whole genome shotgun (WGS) entry which is preliminary data.</text>
</comment>
<protein>
    <submittedName>
        <fullName evidence="1">Uncharacterized protein</fullName>
    </submittedName>
</protein>
<sequence length="50" mass="5330">MVACDLRPRGREFSSRMRGAGLLTGGVNDWQRIGSASASTTPFSTLGSDR</sequence>
<accession>A0A8J6Y4T8</accession>
<dbReference type="EMBL" id="JACXWA010000062">
    <property type="protein sequence ID" value="MBD3870435.1"/>
    <property type="molecule type" value="Genomic_DNA"/>
</dbReference>
<evidence type="ECO:0000313" key="2">
    <source>
        <dbReference type="Proteomes" id="UP000598633"/>
    </source>
</evidence>
<evidence type="ECO:0000313" key="1">
    <source>
        <dbReference type="EMBL" id="MBD3870435.1"/>
    </source>
</evidence>
<dbReference type="Proteomes" id="UP000598633">
    <property type="component" value="Unassembled WGS sequence"/>
</dbReference>
<organism evidence="1 2">
    <name type="scientific">Candidatus Sulfomarinibacter kjeldsenii</name>
    <dbReference type="NCBI Taxonomy" id="2885994"/>
    <lineage>
        <taxon>Bacteria</taxon>
        <taxon>Pseudomonadati</taxon>
        <taxon>Acidobacteriota</taxon>
        <taxon>Thermoanaerobaculia</taxon>
        <taxon>Thermoanaerobaculales</taxon>
        <taxon>Candidatus Sulfomarinibacteraceae</taxon>
        <taxon>Candidatus Sulfomarinibacter</taxon>
    </lineage>
</organism>
<dbReference type="AlphaFoldDB" id="A0A8J6Y4T8"/>
<gene>
    <name evidence="1" type="ORF">IFJ97_03635</name>
</gene>
<reference evidence="1 2" key="1">
    <citation type="submission" date="2020-08" db="EMBL/GenBank/DDBJ databases">
        <title>Acidobacteriota in marine sediments use diverse sulfur dissimilation pathways.</title>
        <authorList>
            <person name="Wasmund K."/>
        </authorList>
    </citation>
    <scope>NUCLEOTIDE SEQUENCE [LARGE SCALE GENOMIC DNA]</scope>
    <source>
        <strain evidence="1">MAG AM3-A</strain>
    </source>
</reference>
<proteinExistence type="predicted"/>